<proteinExistence type="predicted"/>
<keyword evidence="4" id="KW-1185">Reference proteome</keyword>
<name>A0ABX8VM90_9MYCO</name>
<dbReference type="EMBL" id="CP080333">
    <property type="protein sequence ID" value="QYL18687.1"/>
    <property type="molecule type" value="Genomic_DNA"/>
</dbReference>
<accession>A0ABX8VM90</accession>
<gene>
    <name evidence="3" type="ORF">K0O64_09430</name>
</gene>
<sequence>MAMLKFVVAVLAATGIAFGTAPVASASEDAFIQAISSLNYYAINCPGCAQDALNVGYRVCKTFDSGGQSAAIQAVLKAYNGPGQSNAEYHATLFATYAAHELCPQHDGEIAPI</sequence>
<feature type="signal peptide" evidence="1">
    <location>
        <begin position="1"/>
        <end position="26"/>
    </location>
</feature>
<feature type="chain" id="PRO_5046091795" evidence="1">
    <location>
        <begin position="27"/>
        <end position="113"/>
    </location>
</feature>
<organism evidence="3 4">
    <name type="scientific">Mycolicibacterium pallens</name>
    <dbReference type="NCBI Taxonomy" id="370524"/>
    <lineage>
        <taxon>Bacteria</taxon>
        <taxon>Bacillati</taxon>
        <taxon>Actinomycetota</taxon>
        <taxon>Actinomycetes</taxon>
        <taxon>Mycobacteriales</taxon>
        <taxon>Mycobacteriaceae</taxon>
        <taxon>Mycolicibacterium</taxon>
    </lineage>
</organism>
<evidence type="ECO:0000256" key="1">
    <source>
        <dbReference type="SAM" id="SignalP"/>
    </source>
</evidence>
<evidence type="ECO:0000313" key="3">
    <source>
        <dbReference type="EMBL" id="QYL18687.1"/>
    </source>
</evidence>
<dbReference type="InterPro" id="IPR007969">
    <property type="entry name" value="DUF732"/>
</dbReference>
<dbReference type="Proteomes" id="UP000825367">
    <property type="component" value="Chromosome"/>
</dbReference>
<reference evidence="3 4" key="1">
    <citation type="submission" date="2021-07" db="EMBL/GenBank/DDBJ databases">
        <title>Whole genome sequencing of non-tuberculosis mycobacteria type-strains.</title>
        <authorList>
            <person name="Igarashi Y."/>
            <person name="Osugi A."/>
            <person name="Mitarai S."/>
        </authorList>
    </citation>
    <scope>NUCLEOTIDE SEQUENCE [LARGE SCALE GENOMIC DNA]</scope>
    <source>
        <strain evidence="3 4">JCM 16370</strain>
    </source>
</reference>
<feature type="domain" description="DUF732" evidence="2">
    <location>
        <begin position="28"/>
        <end position="105"/>
    </location>
</feature>
<evidence type="ECO:0000259" key="2">
    <source>
        <dbReference type="Pfam" id="PF05305"/>
    </source>
</evidence>
<evidence type="ECO:0000313" key="4">
    <source>
        <dbReference type="Proteomes" id="UP000825367"/>
    </source>
</evidence>
<dbReference type="RefSeq" id="WP_096310933.1">
    <property type="nucleotide sequence ID" value="NZ_CP080333.1"/>
</dbReference>
<dbReference type="Pfam" id="PF05305">
    <property type="entry name" value="DUF732"/>
    <property type="match status" value="1"/>
</dbReference>
<protein>
    <submittedName>
        <fullName evidence="3">DUF732 domain-containing protein</fullName>
    </submittedName>
</protein>
<keyword evidence="1" id="KW-0732">Signal</keyword>